<gene>
    <name evidence="2" type="ORF">MNBD_GAMMA13-1248</name>
</gene>
<accession>A0A3B0YQ68</accession>
<proteinExistence type="predicted"/>
<evidence type="ECO:0000313" key="2">
    <source>
        <dbReference type="EMBL" id="VAW82998.1"/>
    </source>
</evidence>
<reference evidence="2" key="1">
    <citation type="submission" date="2018-06" db="EMBL/GenBank/DDBJ databases">
        <authorList>
            <person name="Zhirakovskaya E."/>
        </authorList>
    </citation>
    <scope>NUCLEOTIDE SEQUENCE</scope>
</reference>
<sequence>MSRWAWMLLILGMSAQAENVVIPDPDWNVARAQFSTGISDREPVDDVVLLAPPVRDVYFFTDLRHLEERIVTHRWKFNGSVVSVVPFKVKGPRWRVYSKVEVEPNQLGEWSVTVVDESGWPLHTELFRYVAPESASSTGQDSAPIHFPASE</sequence>
<dbReference type="AlphaFoldDB" id="A0A3B0YQ68"/>
<evidence type="ECO:0000259" key="1">
    <source>
        <dbReference type="Pfam" id="PF11141"/>
    </source>
</evidence>
<dbReference type="Pfam" id="PF11141">
    <property type="entry name" value="DUF2914"/>
    <property type="match status" value="1"/>
</dbReference>
<feature type="domain" description="DUF2914" evidence="1">
    <location>
        <begin position="71"/>
        <end position="128"/>
    </location>
</feature>
<dbReference type="InterPro" id="IPR022606">
    <property type="entry name" value="DUF2914"/>
</dbReference>
<organism evidence="2">
    <name type="scientific">hydrothermal vent metagenome</name>
    <dbReference type="NCBI Taxonomy" id="652676"/>
    <lineage>
        <taxon>unclassified sequences</taxon>
        <taxon>metagenomes</taxon>
        <taxon>ecological metagenomes</taxon>
    </lineage>
</organism>
<name>A0A3B0YQ68_9ZZZZ</name>
<dbReference type="EMBL" id="UOFK01000339">
    <property type="protein sequence ID" value="VAW82998.1"/>
    <property type="molecule type" value="Genomic_DNA"/>
</dbReference>
<protein>
    <recommendedName>
        <fullName evidence="1">DUF2914 domain-containing protein</fullName>
    </recommendedName>
</protein>